<dbReference type="STRING" id="573370.DMR_42750"/>
<keyword evidence="4" id="KW-1185">Reference proteome</keyword>
<protein>
    <submittedName>
        <fullName evidence="3">Plasmid stabilization system family protein</fullName>
    </submittedName>
</protein>
<accession>C4XQN2</accession>
<evidence type="ECO:0000256" key="2">
    <source>
        <dbReference type="ARBA" id="ARBA00022649"/>
    </source>
</evidence>
<name>C4XQN2_SOLM1</name>
<dbReference type="PANTHER" id="PTHR35601:SF1">
    <property type="entry name" value="TOXIN RELE"/>
    <property type="match status" value="1"/>
</dbReference>
<proteinExistence type="inferred from homology"/>
<dbReference type="KEGG" id="dma:DMR_42750"/>
<dbReference type="Proteomes" id="UP000009071">
    <property type="component" value="Chromosome"/>
</dbReference>
<dbReference type="AlphaFoldDB" id="C4XQN2"/>
<dbReference type="OrthoDB" id="9797723at2"/>
<gene>
    <name evidence="3" type="ordered locus">DMR_42750</name>
</gene>
<dbReference type="Pfam" id="PF05016">
    <property type="entry name" value="ParE_toxin"/>
    <property type="match status" value="1"/>
</dbReference>
<comment type="similarity">
    <text evidence="1">Belongs to the RelE toxin family.</text>
</comment>
<dbReference type="SUPFAM" id="SSF143011">
    <property type="entry name" value="RelE-like"/>
    <property type="match status" value="1"/>
</dbReference>
<reference evidence="3 4" key="1">
    <citation type="journal article" date="2009" name="Genome Res.">
        <title>Whole genome sequence of Desulfovibrio magneticus strain RS-1 revealed common gene clusters in magnetotactic bacteria.</title>
        <authorList>
            <person name="Nakazawa H."/>
            <person name="Arakaki A."/>
            <person name="Narita-Yamada S."/>
            <person name="Yashiro I."/>
            <person name="Jinno K."/>
            <person name="Aoki N."/>
            <person name="Tsuruyama A."/>
            <person name="Okamura Y."/>
            <person name="Tanikawa S."/>
            <person name="Fujita N."/>
            <person name="Takeyama H."/>
            <person name="Matsunaga T."/>
        </authorList>
    </citation>
    <scope>NUCLEOTIDE SEQUENCE [LARGE SCALE GENOMIC DNA]</scope>
    <source>
        <strain evidence="4">ATCC 700980 / DSM 13731 / RS-1</strain>
    </source>
</reference>
<keyword evidence="2" id="KW-1277">Toxin-antitoxin system</keyword>
<dbReference type="HOGENOM" id="CLU_155761_1_1_7"/>
<evidence type="ECO:0000313" key="4">
    <source>
        <dbReference type="Proteomes" id="UP000009071"/>
    </source>
</evidence>
<dbReference type="InterPro" id="IPR007712">
    <property type="entry name" value="RelE/ParE_toxin"/>
</dbReference>
<dbReference type="Gene3D" id="3.30.2310.20">
    <property type="entry name" value="RelE-like"/>
    <property type="match status" value="1"/>
</dbReference>
<sequence>MAWTIDFTPEAAKALSRLGAQAQTRIVRFLRERVAPADNPRALGEPLKGSRFSGLWRFRAGDYRILCDIEDERIRILVVLLGHRREIYK</sequence>
<dbReference type="InterPro" id="IPR035093">
    <property type="entry name" value="RelE/ParE_toxin_dom_sf"/>
</dbReference>
<dbReference type="EMBL" id="AP010904">
    <property type="protein sequence ID" value="BAH77766.1"/>
    <property type="molecule type" value="Genomic_DNA"/>
</dbReference>
<dbReference type="eggNOG" id="COG2026">
    <property type="taxonomic scope" value="Bacteria"/>
</dbReference>
<dbReference type="PANTHER" id="PTHR35601">
    <property type="entry name" value="TOXIN RELE"/>
    <property type="match status" value="1"/>
</dbReference>
<dbReference type="RefSeq" id="WP_015862886.1">
    <property type="nucleotide sequence ID" value="NC_012796.1"/>
</dbReference>
<evidence type="ECO:0000313" key="3">
    <source>
        <dbReference type="EMBL" id="BAH77766.1"/>
    </source>
</evidence>
<organism evidence="3 4">
    <name type="scientific">Solidesulfovibrio magneticus (strain ATCC 700980 / DSM 13731 / RS-1)</name>
    <name type="common">Desulfovibrio magneticus</name>
    <dbReference type="NCBI Taxonomy" id="573370"/>
    <lineage>
        <taxon>Bacteria</taxon>
        <taxon>Pseudomonadati</taxon>
        <taxon>Thermodesulfobacteriota</taxon>
        <taxon>Desulfovibrionia</taxon>
        <taxon>Desulfovibrionales</taxon>
        <taxon>Desulfovibrionaceae</taxon>
        <taxon>Solidesulfovibrio</taxon>
    </lineage>
</organism>
<evidence type="ECO:0000256" key="1">
    <source>
        <dbReference type="ARBA" id="ARBA00006226"/>
    </source>
</evidence>